<organism evidence="1">
    <name type="scientific">Arundo donax</name>
    <name type="common">Giant reed</name>
    <name type="synonym">Donax arundinaceus</name>
    <dbReference type="NCBI Taxonomy" id="35708"/>
    <lineage>
        <taxon>Eukaryota</taxon>
        <taxon>Viridiplantae</taxon>
        <taxon>Streptophyta</taxon>
        <taxon>Embryophyta</taxon>
        <taxon>Tracheophyta</taxon>
        <taxon>Spermatophyta</taxon>
        <taxon>Magnoliopsida</taxon>
        <taxon>Liliopsida</taxon>
        <taxon>Poales</taxon>
        <taxon>Poaceae</taxon>
        <taxon>PACMAD clade</taxon>
        <taxon>Arundinoideae</taxon>
        <taxon>Arundineae</taxon>
        <taxon>Arundo</taxon>
    </lineage>
</organism>
<reference evidence="1" key="2">
    <citation type="journal article" date="2015" name="Data Brief">
        <title>Shoot transcriptome of the giant reed, Arundo donax.</title>
        <authorList>
            <person name="Barrero R.A."/>
            <person name="Guerrero F.D."/>
            <person name="Moolhuijzen P."/>
            <person name="Goolsby J.A."/>
            <person name="Tidwell J."/>
            <person name="Bellgard S.E."/>
            <person name="Bellgard M.I."/>
        </authorList>
    </citation>
    <scope>NUCLEOTIDE SEQUENCE</scope>
    <source>
        <tissue evidence="1">Shoot tissue taken approximately 20 cm above the soil surface</tissue>
    </source>
</reference>
<protein>
    <submittedName>
        <fullName evidence="1">Uncharacterized protein</fullName>
    </submittedName>
</protein>
<sequence>MQAAVKLGRRNIQENLHQIPLTHPAQIPNPSKLRHDQLQQASNLAIPRRIGARGGPIPPYWNSQTPEIGHRITHRPRLLARVYGPGKRVR</sequence>
<evidence type="ECO:0000313" key="1">
    <source>
        <dbReference type="EMBL" id="JAD89055.1"/>
    </source>
</evidence>
<dbReference type="EMBL" id="GBRH01208840">
    <property type="protein sequence ID" value="JAD89055.1"/>
    <property type="molecule type" value="Transcribed_RNA"/>
</dbReference>
<dbReference type="AlphaFoldDB" id="A0A0A9DTR4"/>
<proteinExistence type="predicted"/>
<accession>A0A0A9DTR4</accession>
<reference evidence="1" key="1">
    <citation type="submission" date="2014-09" db="EMBL/GenBank/DDBJ databases">
        <authorList>
            <person name="Magalhaes I.L.F."/>
            <person name="Oliveira U."/>
            <person name="Santos F.R."/>
            <person name="Vidigal T.H.D.A."/>
            <person name="Brescovit A.D."/>
            <person name="Santos A.J."/>
        </authorList>
    </citation>
    <scope>NUCLEOTIDE SEQUENCE</scope>
    <source>
        <tissue evidence="1">Shoot tissue taken approximately 20 cm above the soil surface</tissue>
    </source>
</reference>
<name>A0A0A9DTR4_ARUDO</name>